<organism evidence="1 2">
    <name type="scientific">Thermobifida alba</name>
    <name type="common">Thermomonospora alba</name>
    <dbReference type="NCBI Taxonomy" id="53522"/>
    <lineage>
        <taxon>Bacteria</taxon>
        <taxon>Bacillati</taxon>
        <taxon>Actinomycetota</taxon>
        <taxon>Actinomycetes</taxon>
        <taxon>Streptosporangiales</taxon>
        <taxon>Nocardiopsidaceae</taxon>
        <taxon>Thermobifida</taxon>
    </lineage>
</organism>
<name>A0ABY4KZ18_THEAE</name>
<protein>
    <submittedName>
        <fullName evidence="1">Uncharacterized protein</fullName>
    </submittedName>
</protein>
<dbReference type="RefSeq" id="WP_248592972.1">
    <property type="nucleotide sequence ID" value="NZ_BAABEB010000012.1"/>
</dbReference>
<proteinExistence type="predicted"/>
<gene>
    <name evidence="1" type="ORF">FOF52_06690</name>
</gene>
<keyword evidence="2" id="KW-1185">Reference proteome</keyword>
<dbReference type="EMBL" id="CP051627">
    <property type="protein sequence ID" value="UPT20689.1"/>
    <property type="molecule type" value="Genomic_DNA"/>
</dbReference>
<dbReference type="Proteomes" id="UP000832041">
    <property type="component" value="Chromosome"/>
</dbReference>
<evidence type="ECO:0000313" key="1">
    <source>
        <dbReference type="EMBL" id="UPT20689.1"/>
    </source>
</evidence>
<evidence type="ECO:0000313" key="2">
    <source>
        <dbReference type="Proteomes" id="UP000832041"/>
    </source>
</evidence>
<accession>A0ABY4KZ18</accession>
<sequence>MGVSLYYTAYRDRGLDAREQVLVERIAEDANRRLAEALTERLPHWHRSGEVPPSLTDVSELYEGLHLYGPAHLNPGELLSGASKLSHLDCGLDPMFVQLEHLADALAQMRRSLAGARWRVHVDDADLPWNGKHYDLW</sequence>
<reference evidence="1 2" key="1">
    <citation type="submission" date="2020-04" db="EMBL/GenBank/DDBJ databases">
        <title>Thermobifida alba genome sequencing and assembly.</title>
        <authorList>
            <person name="Luzics S."/>
            <person name="Horvath B."/>
            <person name="Nagy I."/>
            <person name="Toth A."/>
            <person name="Nagy I."/>
            <person name="Kukolya J."/>
        </authorList>
    </citation>
    <scope>NUCLEOTIDE SEQUENCE [LARGE SCALE GENOMIC DNA]</scope>
    <source>
        <strain evidence="1 2">DSM 43795</strain>
    </source>
</reference>